<feature type="domain" description="Polysaccharide pyruvyl transferase" evidence="1">
    <location>
        <begin position="13"/>
        <end position="341"/>
    </location>
</feature>
<dbReference type="Proteomes" id="UP000623509">
    <property type="component" value="Unassembled WGS sequence"/>
</dbReference>
<evidence type="ECO:0000259" key="1">
    <source>
        <dbReference type="Pfam" id="PF04230"/>
    </source>
</evidence>
<evidence type="ECO:0000313" key="5">
    <source>
        <dbReference type="Proteomes" id="UP000623509"/>
    </source>
</evidence>
<dbReference type="AlphaFoldDB" id="A0A272EPA9"/>
<dbReference type="Proteomes" id="UP000216107">
    <property type="component" value="Unassembled WGS sequence"/>
</dbReference>
<proteinExistence type="predicted"/>
<sequence>MKVYFAGQDNFGNRGCEALIRANVKTIRSVFPEASFLVPSRRIDLDSRQWPEAAALGVQFVDPEPFPGLIRWWGRARRVLPSLAGIVPRYRVSAATRALIGQSDVLIMTGGDIISLDYGLESLHYWAGLCEAAMQAGKPAVLWAASVGPFSAHPATERQMRAFLARFALITVRETASFDYLQQLGLRNVQQVTDPAFALDAEAVPAALEGCFAGARPVLGFNISPLILKFRSSDEARAALEQEVAAFLSDVVEADGMDVLLIPHVDPLDGGEDNSDWAYMRRIRALLEPAQQSRVQLLPRGLNAAQLKGVIRRCTYFMGARTHATVAALSQGVPTTSIAYSVKAKGINQDLFGHTDYVLETPRVSRDSLGAHLAMLSKVREQITAELEKKSSVWRESAYGSAAALVALLEKREIQ</sequence>
<dbReference type="Pfam" id="PF04230">
    <property type="entry name" value="PS_pyruv_trans"/>
    <property type="match status" value="1"/>
</dbReference>
<keyword evidence="5" id="KW-1185">Reference proteome</keyword>
<evidence type="ECO:0000313" key="3">
    <source>
        <dbReference type="EMBL" id="PAS91939.1"/>
    </source>
</evidence>
<reference evidence="3 4" key="2">
    <citation type="submission" date="2017-07" db="EMBL/GenBank/DDBJ databases">
        <title>Candidatus Dactylopiibacterium carminicum, a nitrogen-fixing symbiont of the cochineal insect Dactylopius coccus and Dactylopius opuntiae (Hemiptera: Coccoidea: Dactylopiidae).</title>
        <authorList>
            <person name="Vera A."/>
        </authorList>
    </citation>
    <scope>NUCLEOTIDE SEQUENCE [LARGE SCALE GENOMIC DNA]</scope>
    <source>
        <strain evidence="3 4">NFDCM</strain>
    </source>
</reference>
<gene>
    <name evidence="2" type="ORF">BGI27_14260</name>
    <name evidence="3" type="ORF">CGU29_13770</name>
</gene>
<dbReference type="InterPro" id="IPR007345">
    <property type="entry name" value="Polysacch_pyruvyl_Trfase"/>
</dbReference>
<evidence type="ECO:0000313" key="2">
    <source>
        <dbReference type="EMBL" id="KAF7598262.1"/>
    </source>
</evidence>
<dbReference type="EMBL" id="MDUX01000056">
    <property type="protein sequence ID" value="KAF7598262.1"/>
    <property type="molecule type" value="Genomic_DNA"/>
</dbReference>
<dbReference type="PANTHER" id="PTHR36836">
    <property type="entry name" value="COLANIC ACID BIOSYNTHESIS PROTEIN WCAK"/>
    <property type="match status" value="1"/>
</dbReference>
<name>A0A272EPA9_9RHOO</name>
<comment type="caution">
    <text evidence="3">The sequence shown here is derived from an EMBL/GenBank/DDBJ whole genome shotgun (WGS) entry which is preliminary data.</text>
</comment>
<protein>
    <recommendedName>
        <fullName evidence="1">Polysaccharide pyruvyl transferase domain-containing protein</fullName>
    </recommendedName>
</protein>
<dbReference type="EMBL" id="NMRN01000053">
    <property type="protein sequence ID" value="PAS91939.1"/>
    <property type="molecule type" value="Genomic_DNA"/>
</dbReference>
<reference evidence="2 5" key="1">
    <citation type="submission" date="2016-08" db="EMBL/GenBank/DDBJ databases">
        <title>Candidatus Dactylopiibacterium carminicum genome sequence.</title>
        <authorList>
            <person name="Ramirez-Puebla S.T."/>
            <person name="Ormeno-Orrillo E."/>
            <person name="Vera-Ponce De Leon A."/>
            <person name="Luis L."/>
            <person name="Sanchez-Flores A."/>
            <person name="Monica R."/>
            <person name="Martinez-Romero E."/>
        </authorList>
    </citation>
    <scope>NUCLEOTIDE SEQUENCE [LARGE SCALE GENOMIC DNA]</scope>
    <source>
        <strain evidence="2">END1</strain>
    </source>
</reference>
<dbReference type="OrthoDB" id="1814359at2"/>
<organism evidence="3 4">
    <name type="scientific">Candidatus Dactylopiibacterium carminicum</name>
    <dbReference type="NCBI Taxonomy" id="857335"/>
    <lineage>
        <taxon>Bacteria</taxon>
        <taxon>Pseudomonadati</taxon>
        <taxon>Pseudomonadota</taxon>
        <taxon>Betaproteobacteria</taxon>
        <taxon>Rhodocyclales</taxon>
        <taxon>Rhodocyclaceae</taxon>
        <taxon>Candidatus Dactylopiibacterium</taxon>
    </lineage>
</organism>
<evidence type="ECO:0000313" key="4">
    <source>
        <dbReference type="Proteomes" id="UP000216107"/>
    </source>
</evidence>
<accession>A0A272EPA9</accession>
<dbReference type="RefSeq" id="WP_095525522.1">
    <property type="nucleotide sequence ID" value="NZ_MDUX01000056.1"/>
</dbReference>
<dbReference type="PANTHER" id="PTHR36836:SF1">
    <property type="entry name" value="COLANIC ACID BIOSYNTHESIS PROTEIN WCAK"/>
    <property type="match status" value="1"/>
</dbReference>